<dbReference type="SUPFAM" id="SSF52047">
    <property type="entry name" value="RNI-like"/>
    <property type="match status" value="1"/>
</dbReference>
<dbReference type="Proteomes" id="UP000053477">
    <property type="component" value="Unassembled WGS sequence"/>
</dbReference>
<organism evidence="1 2">
    <name type="scientific">Schizopora paradoxa</name>
    <dbReference type="NCBI Taxonomy" id="27342"/>
    <lineage>
        <taxon>Eukaryota</taxon>
        <taxon>Fungi</taxon>
        <taxon>Dikarya</taxon>
        <taxon>Basidiomycota</taxon>
        <taxon>Agaricomycotina</taxon>
        <taxon>Agaricomycetes</taxon>
        <taxon>Hymenochaetales</taxon>
        <taxon>Schizoporaceae</taxon>
        <taxon>Schizopora</taxon>
    </lineage>
</organism>
<accession>A0A0H2RM05</accession>
<dbReference type="EMBL" id="KQ085967">
    <property type="protein sequence ID" value="KLO12970.1"/>
    <property type="molecule type" value="Genomic_DNA"/>
</dbReference>
<proteinExistence type="predicted"/>
<gene>
    <name evidence="1" type="ORF">SCHPADRAFT_997705</name>
</gene>
<reference evidence="1 2" key="1">
    <citation type="submission" date="2015-04" db="EMBL/GenBank/DDBJ databases">
        <title>Complete genome sequence of Schizopora paradoxa KUC8140, a cosmopolitan wood degrader in East Asia.</title>
        <authorList>
            <consortium name="DOE Joint Genome Institute"/>
            <person name="Min B."/>
            <person name="Park H."/>
            <person name="Jang Y."/>
            <person name="Kim J.-J."/>
            <person name="Kim K.H."/>
            <person name="Pangilinan J."/>
            <person name="Lipzen A."/>
            <person name="Riley R."/>
            <person name="Grigoriev I.V."/>
            <person name="Spatafora J.W."/>
            <person name="Choi I.-G."/>
        </authorList>
    </citation>
    <scope>NUCLEOTIDE SEQUENCE [LARGE SCALE GENOMIC DNA]</scope>
    <source>
        <strain evidence="1 2">KUC8140</strain>
    </source>
</reference>
<dbReference type="Gene3D" id="3.80.10.10">
    <property type="entry name" value="Ribonuclease Inhibitor"/>
    <property type="match status" value="1"/>
</dbReference>
<keyword evidence="2" id="KW-1185">Reference proteome</keyword>
<protein>
    <submittedName>
        <fullName evidence="1">Uncharacterized protein</fullName>
    </submittedName>
</protein>
<dbReference type="InParanoid" id="A0A0H2RM05"/>
<dbReference type="OrthoDB" id="3020747at2759"/>
<evidence type="ECO:0000313" key="2">
    <source>
        <dbReference type="Proteomes" id="UP000053477"/>
    </source>
</evidence>
<dbReference type="InterPro" id="IPR032675">
    <property type="entry name" value="LRR_dom_sf"/>
</dbReference>
<sequence length="602" mass="68416">MPRFRCASLEEEYLHDQKLAKEAAVAARKWREAERKRQEEEMNAPVEPKAIFALSNVLDRVLERKGDLNGQLEWVKNEIPYDAIIFDARPNQHRLGQANVKRARDALREMELANGLVAQLQKYLDAQLRTAREKVNALAVRTNFTSLPKSVLARVLVFSTSPDDRCSGYRVSDDMDAYKKALKLSHVCRLFRSLVFSNLKAGFWSTISEHMIDVEKIKFCVSRSGNSPIDVFLESWGLRQPEGQFEQFLKTCFLSSQNWNSFTFGEYADEYDELWSSDENLHSGKRRKDVVTNIQAIGRISAGAKLPKLKKLVTHFNKVLSPKCLLPKFNPFWFWKMPNLAELHISGCHPPPAGLSFASSLKTFAIISNANSAKPFEMNQLVNFLTSCKSLESVTLRFKHWPSPSSCQLRGIATICDSICFPKATHMNLSVGYIAIKEGEANDSPKHEAIVTRCLARHPLLEKLSFTFLQSEGTYPPILVPLPSLPLLRELHLNIECWADLKFWGDSKDPKTPSSVPKDLRLPPIRKLTCLSSDIYRSLDRISTWSVKFLEQLKKQGELGAFEKLDVCETAVWNRAPSVSKLNGAIFEYLPAEKVSTSWRYV</sequence>
<evidence type="ECO:0000313" key="1">
    <source>
        <dbReference type="EMBL" id="KLO12970.1"/>
    </source>
</evidence>
<name>A0A0H2RM05_9AGAM</name>
<dbReference type="AlphaFoldDB" id="A0A0H2RM05"/>